<feature type="region of interest" description="Disordered" evidence="1">
    <location>
        <begin position="164"/>
        <end position="186"/>
    </location>
</feature>
<dbReference type="EMBL" id="PTQR01000033">
    <property type="protein sequence ID" value="TKX25049.1"/>
    <property type="molecule type" value="Genomic_DNA"/>
</dbReference>
<name>A0A4U7B2L2_9PEZI</name>
<feature type="compositionally biased region" description="Polar residues" evidence="1">
    <location>
        <begin position="242"/>
        <end position="295"/>
    </location>
</feature>
<reference evidence="2 3" key="1">
    <citation type="submission" date="2018-02" db="EMBL/GenBank/DDBJ databases">
        <title>Draft genome sequences of Elsinoe sp., causing black scab on jojoba.</title>
        <authorList>
            <person name="Stodart B."/>
            <person name="Jeffress S."/>
            <person name="Ash G."/>
            <person name="Arun Chinnappa K."/>
        </authorList>
    </citation>
    <scope>NUCLEOTIDE SEQUENCE [LARGE SCALE GENOMIC DNA]</scope>
    <source>
        <strain evidence="2 3">Hillstone_2</strain>
    </source>
</reference>
<feature type="region of interest" description="Disordered" evidence="1">
    <location>
        <begin position="199"/>
        <end position="310"/>
    </location>
</feature>
<organism evidence="2 3">
    <name type="scientific">Elsinoe australis</name>
    <dbReference type="NCBI Taxonomy" id="40998"/>
    <lineage>
        <taxon>Eukaryota</taxon>
        <taxon>Fungi</taxon>
        <taxon>Dikarya</taxon>
        <taxon>Ascomycota</taxon>
        <taxon>Pezizomycotina</taxon>
        <taxon>Dothideomycetes</taxon>
        <taxon>Dothideomycetidae</taxon>
        <taxon>Myriangiales</taxon>
        <taxon>Elsinoaceae</taxon>
        <taxon>Elsinoe</taxon>
    </lineage>
</organism>
<evidence type="ECO:0000256" key="1">
    <source>
        <dbReference type="SAM" id="MobiDB-lite"/>
    </source>
</evidence>
<protein>
    <submittedName>
        <fullName evidence="2">Uncharacterized protein</fullName>
    </submittedName>
</protein>
<accession>A0A4U7B2L2</accession>
<comment type="caution">
    <text evidence="2">The sequence shown here is derived from an EMBL/GenBank/DDBJ whole genome shotgun (WGS) entry which is preliminary data.</text>
</comment>
<feature type="compositionally biased region" description="Basic and acidic residues" evidence="1">
    <location>
        <begin position="296"/>
        <end position="306"/>
    </location>
</feature>
<evidence type="ECO:0000313" key="3">
    <source>
        <dbReference type="Proteomes" id="UP000308133"/>
    </source>
</evidence>
<gene>
    <name evidence="2" type="ORF">C1H76_2705</name>
</gene>
<dbReference type="AlphaFoldDB" id="A0A4U7B2L2"/>
<dbReference type="Proteomes" id="UP000308133">
    <property type="component" value="Unassembled WGS sequence"/>
</dbReference>
<sequence length="345" mass="37552">MSISSVTSNSVGMVQELAVIQEMKIRSLQAEIADMEKKQQQRTDGLITRVDQLSSMLATSTARDGEREKYIEFKEQGTENMSYLFKQLVDVVHNHLSASLGMDTAATEEEKLAMMGKWNSGDVTGVESHIVRIQHALGQPFALARPVSQDLGKRLDVLRTTPPKLERCRSGSSTDREMRPTSRDLNLGVSPERYLSAKAIAASKNRPNRPLTPSRGVKDSAGPARIPVPISIGLREHGGGANVTSRGIQTDDVQGWTTNSKGLRRATTPTPQAQMQETRATPRTGAPQGSSITEVSSHDDHSEDSNRSLPAETLPTMLTYLSATLVYINVLTAGLEEEELIGSST</sequence>
<feature type="compositionally biased region" description="Basic and acidic residues" evidence="1">
    <location>
        <begin position="164"/>
        <end position="182"/>
    </location>
</feature>
<evidence type="ECO:0000313" key="2">
    <source>
        <dbReference type="EMBL" id="TKX25049.1"/>
    </source>
</evidence>
<proteinExistence type="predicted"/>